<dbReference type="PANTHER" id="PTHR43218">
    <property type="entry name" value="PHOSPHORIBOSYLTRANSFERASE-RELATED"/>
    <property type="match status" value="1"/>
</dbReference>
<dbReference type="CDD" id="cd06223">
    <property type="entry name" value="PRTases_typeI"/>
    <property type="match status" value="1"/>
</dbReference>
<dbReference type="Gene3D" id="3.40.50.2020">
    <property type="match status" value="1"/>
</dbReference>
<gene>
    <name evidence="1" type="ORF">A0O31_01537</name>
    <name evidence="2" type="ORF">TbrSNM41_18010</name>
</gene>
<dbReference type="STRING" id="56956.A0O31_01537"/>
<dbReference type="GO" id="GO:0016757">
    <property type="term" value="F:glycosyltransferase activity"/>
    <property type="evidence" value="ECO:0007669"/>
    <property type="project" value="UniProtKB-KW"/>
</dbReference>
<dbReference type="Proteomes" id="UP000831120">
    <property type="component" value="Chromosome"/>
</dbReference>
<dbReference type="EMBL" id="AP025593">
    <property type="protein sequence ID" value="BDG17067.1"/>
    <property type="molecule type" value="Genomic_DNA"/>
</dbReference>
<evidence type="ECO:0000313" key="1">
    <source>
        <dbReference type="EMBL" id="APD09646.1"/>
    </source>
</evidence>
<keyword evidence="4" id="KW-1185">Reference proteome</keyword>
<dbReference type="OrthoDB" id="31523at2"/>
<evidence type="ECO:0000313" key="4">
    <source>
        <dbReference type="Proteomes" id="UP000831120"/>
    </source>
</evidence>
<sequence length="175" mass="19414">METYPISIGGVTRHVPLIEPLPGRRIPLVEFLGDPELVRAAALALKPLVPQETEVFFTTETSPIPLTHVLAEEMGLPYVVARRRRRPYMEDPIIQEVQTLTLGVGEVLWLDRRFAEKLLNQKVTLISDVVASGETMRAMERMVQRAGGRVVGRLAAFRQGGPVLDVVTVAELPVL</sequence>
<proteinExistence type="predicted"/>
<dbReference type="RefSeq" id="WP_071677314.1">
    <property type="nucleotide sequence ID" value="NZ_AP025593.1"/>
</dbReference>
<evidence type="ECO:0000313" key="2">
    <source>
        <dbReference type="EMBL" id="BDG17067.1"/>
    </source>
</evidence>
<reference evidence="2 4" key="3">
    <citation type="journal article" date="2022" name="Microbiol. Resour. Announc.">
        <title>Complete Genome Sequences of Thermus Strains Isolated from Senami Hot Spring in Japan.</title>
        <authorList>
            <person name="Miyazaki K."/>
        </authorList>
    </citation>
    <scope>NUCLEOTIDE SEQUENCE [LARGE SCALE GENOMIC DNA]</scope>
    <source>
        <strain evidence="2 4">SNM4-1</strain>
    </source>
</reference>
<dbReference type="PANTHER" id="PTHR43218:SF1">
    <property type="entry name" value="PHOSPHORIBOSYLTRANSFERASE"/>
    <property type="match status" value="1"/>
</dbReference>
<dbReference type="KEGG" id="tbc:A0O31_01537"/>
<keyword evidence="1" id="KW-0328">Glycosyltransferase</keyword>
<evidence type="ECO:0000313" key="3">
    <source>
        <dbReference type="Proteomes" id="UP000182993"/>
    </source>
</evidence>
<keyword evidence="1" id="KW-0808">Transferase</keyword>
<dbReference type="AlphaFoldDB" id="A0A1J0LTI7"/>
<reference evidence="1" key="2">
    <citation type="journal article" date="2017" name="Stand. Genomic Sci.">
        <title>Complete genome sequence of Thermus brockianus GE-1 reveals key enzymes of xylan/xylose metabolism.</title>
        <authorList>
            <person name="Schaefers C."/>
            <person name="Blank S."/>
            <person name="Wiebusch S."/>
            <person name="Elleuche S."/>
            <person name="Antranikian G."/>
        </authorList>
    </citation>
    <scope>NUCLEOTIDE SEQUENCE</scope>
    <source>
        <strain evidence="1">GE-1</strain>
    </source>
</reference>
<reference evidence="3" key="1">
    <citation type="submission" date="2016-06" db="EMBL/GenBank/DDBJ databases">
        <title>Whole genome sequencing of Thermus brockianus strain GE-1.</title>
        <authorList>
            <person name="Schaefers C."/>
            <person name="Blank S."/>
            <person name="Wiebusch S."/>
            <person name="Elleuche S."/>
            <person name="Antranikian G."/>
        </authorList>
    </citation>
    <scope>NUCLEOTIDE SEQUENCE [LARGE SCALE GENOMIC DNA]</scope>
    <source>
        <strain evidence="3">GE-1</strain>
    </source>
</reference>
<dbReference type="NCBIfam" id="NF005592">
    <property type="entry name" value="PRK07322.1"/>
    <property type="match status" value="1"/>
</dbReference>
<organism evidence="1 3">
    <name type="scientific">Thermus brockianus</name>
    <dbReference type="NCBI Taxonomy" id="56956"/>
    <lineage>
        <taxon>Bacteria</taxon>
        <taxon>Thermotogati</taxon>
        <taxon>Deinococcota</taxon>
        <taxon>Deinococci</taxon>
        <taxon>Thermales</taxon>
        <taxon>Thermaceae</taxon>
        <taxon>Thermus</taxon>
    </lineage>
</organism>
<dbReference type="SUPFAM" id="SSF53271">
    <property type="entry name" value="PRTase-like"/>
    <property type="match status" value="1"/>
</dbReference>
<dbReference type="Proteomes" id="UP000182993">
    <property type="component" value="Chromosome"/>
</dbReference>
<accession>A0A1J0LTI7</accession>
<dbReference type="InterPro" id="IPR000836">
    <property type="entry name" value="PRTase_dom"/>
</dbReference>
<dbReference type="EMBL" id="CP016312">
    <property type="protein sequence ID" value="APD09646.1"/>
    <property type="molecule type" value="Genomic_DNA"/>
</dbReference>
<dbReference type="InterPro" id="IPR029057">
    <property type="entry name" value="PRTase-like"/>
</dbReference>
<name>A0A1J0LTI7_THEBO</name>
<protein>
    <submittedName>
        <fullName evidence="1">Adenine phosphoribosyltransferase</fullName>
    </submittedName>
</protein>